<comment type="catalytic activity">
    <reaction evidence="13 14">
        <text>protoporphyrinogen IX + 3 A = protoporphyrin IX + 3 AH2</text>
        <dbReference type="Rhea" id="RHEA:62000"/>
        <dbReference type="ChEBI" id="CHEBI:13193"/>
        <dbReference type="ChEBI" id="CHEBI:17499"/>
        <dbReference type="ChEBI" id="CHEBI:57306"/>
        <dbReference type="ChEBI" id="CHEBI:57307"/>
    </reaction>
</comment>
<evidence type="ECO:0000256" key="4">
    <source>
        <dbReference type="ARBA" id="ARBA00017504"/>
    </source>
</evidence>
<evidence type="ECO:0000256" key="14">
    <source>
        <dbReference type="PIRNR" id="PIRNR004638"/>
    </source>
</evidence>
<keyword evidence="11 14" id="KW-0408">Iron</keyword>
<feature type="transmembrane region" description="Helical" evidence="15">
    <location>
        <begin position="49"/>
        <end position="70"/>
    </location>
</feature>
<reference evidence="16 17" key="1">
    <citation type="submission" date="2023-03" db="EMBL/GenBank/DDBJ databases">
        <title>Fodinicurvata sp. CAU 1616 isolated from sea sendiment.</title>
        <authorList>
            <person name="Kim W."/>
        </authorList>
    </citation>
    <scope>NUCLEOTIDE SEQUENCE [LARGE SCALE GENOMIC DNA]</scope>
    <source>
        <strain evidence="16 17">CAU 1616</strain>
    </source>
</reference>
<evidence type="ECO:0000256" key="1">
    <source>
        <dbReference type="ARBA" id="ARBA00004651"/>
    </source>
</evidence>
<name>A0ABT5YPN4_9PROT</name>
<proteinExistence type="inferred from homology"/>
<evidence type="ECO:0000256" key="12">
    <source>
        <dbReference type="ARBA" id="ARBA00023136"/>
    </source>
</evidence>
<dbReference type="Pfam" id="PF03653">
    <property type="entry name" value="UPF0093"/>
    <property type="match status" value="1"/>
</dbReference>
<evidence type="ECO:0000256" key="6">
    <source>
        <dbReference type="ARBA" id="ARBA00022617"/>
    </source>
</evidence>
<protein>
    <recommendedName>
        <fullName evidence="4 14">Protoporphyrinogen IX oxidase</fullName>
        <ecNumber evidence="14">1.3.99.-</ecNumber>
    </recommendedName>
</protein>
<keyword evidence="6 14" id="KW-0349">Heme</keyword>
<comment type="function">
    <text evidence="14">Catalyzes the oxidation of protoporphyrinogen IX to protoporphyrin IX.</text>
</comment>
<dbReference type="RefSeq" id="WP_275823701.1">
    <property type="nucleotide sequence ID" value="NZ_JARHUD010000008.1"/>
</dbReference>
<comment type="subcellular location">
    <subcellularLocation>
        <location evidence="1">Cell membrane</location>
        <topology evidence="1">Multi-pass membrane protein</topology>
    </subcellularLocation>
</comment>
<keyword evidence="5 14" id="KW-1003">Cell membrane</keyword>
<feature type="transmembrane region" description="Helical" evidence="15">
    <location>
        <begin position="112"/>
        <end position="133"/>
    </location>
</feature>
<evidence type="ECO:0000256" key="15">
    <source>
        <dbReference type="SAM" id="Phobius"/>
    </source>
</evidence>
<comment type="pathway">
    <text evidence="2 14">Porphyrin-containing compound metabolism; protoporphyrin-IX biosynthesis; protoporphyrin-IX from protoporphyrinogen-IX: step 1/1.</text>
</comment>
<dbReference type="InterPro" id="IPR005265">
    <property type="entry name" value="HemJ-like"/>
</dbReference>
<keyword evidence="17" id="KW-1185">Reference proteome</keyword>
<dbReference type="PANTHER" id="PTHR40255:SF1">
    <property type="entry name" value="PROTOPORPHYRINOGEN IX OXIDASE"/>
    <property type="match status" value="1"/>
</dbReference>
<evidence type="ECO:0000256" key="3">
    <source>
        <dbReference type="ARBA" id="ARBA00006501"/>
    </source>
</evidence>
<gene>
    <name evidence="16" type="ORF">P2G67_13210</name>
</gene>
<evidence type="ECO:0000313" key="17">
    <source>
        <dbReference type="Proteomes" id="UP001215503"/>
    </source>
</evidence>
<keyword evidence="8 14" id="KW-0479">Metal-binding</keyword>
<feature type="transmembrane region" description="Helical" evidence="15">
    <location>
        <begin position="76"/>
        <end position="100"/>
    </location>
</feature>
<evidence type="ECO:0000256" key="13">
    <source>
        <dbReference type="ARBA" id="ARBA00048390"/>
    </source>
</evidence>
<dbReference type="PANTHER" id="PTHR40255">
    <property type="entry name" value="UPF0093 MEMBRANE PROTEIN SLR1790"/>
    <property type="match status" value="1"/>
</dbReference>
<organism evidence="16 17">
    <name type="scientific">Aquibaculum arenosum</name>
    <dbReference type="NCBI Taxonomy" id="3032591"/>
    <lineage>
        <taxon>Bacteria</taxon>
        <taxon>Pseudomonadati</taxon>
        <taxon>Pseudomonadota</taxon>
        <taxon>Alphaproteobacteria</taxon>
        <taxon>Rhodospirillales</taxon>
        <taxon>Rhodovibrionaceae</taxon>
        <taxon>Aquibaculum</taxon>
    </lineage>
</organism>
<keyword evidence="7 15" id="KW-0812">Transmembrane</keyword>
<evidence type="ECO:0000313" key="16">
    <source>
        <dbReference type="EMBL" id="MDF2096935.1"/>
    </source>
</evidence>
<feature type="transmembrane region" description="Helical" evidence="15">
    <location>
        <begin position="6"/>
        <end position="28"/>
    </location>
</feature>
<keyword evidence="12 14" id="KW-0472">Membrane</keyword>
<dbReference type="EMBL" id="JARHUD010000008">
    <property type="protein sequence ID" value="MDF2096935.1"/>
    <property type="molecule type" value="Genomic_DNA"/>
</dbReference>
<dbReference type="Proteomes" id="UP001215503">
    <property type="component" value="Unassembled WGS sequence"/>
</dbReference>
<comment type="similarity">
    <text evidence="3 14">Belongs to the HemJ family.</text>
</comment>
<dbReference type="PIRSF" id="PIRSF004638">
    <property type="entry name" value="UCP004638"/>
    <property type="match status" value="1"/>
</dbReference>
<dbReference type="EC" id="1.3.99.-" evidence="14"/>
<evidence type="ECO:0000256" key="8">
    <source>
        <dbReference type="ARBA" id="ARBA00022723"/>
    </source>
</evidence>
<keyword evidence="9 15" id="KW-1133">Transmembrane helix</keyword>
<comment type="cofactor">
    <cofactor evidence="14">
        <name>heme b</name>
        <dbReference type="ChEBI" id="CHEBI:60344"/>
    </cofactor>
    <text evidence="14">Binds 1 heme b (iron(II)-protoporphyrin IX) group per subunit.</text>
</comment>
<evidence type="ECO:0000256" key="10">
    <source>
        <dbReference type="ARBA" id="ARBA00023002"/>
    </source>
</evidence>
<evidence type="ECO:0000256" key="11">
    <source>
        <dbReference type="ARBA" id="ARBA00023004"/>
    </source>
</evidence>
<evidence type="ECO:0000256" key="2">
    <source>
        <dbReference type="ARBA" id="ARBA00005073"/>
    </source>
</evidence>
<keyword evidence="10" id="KW-0560">Oxidoreductase</keyword>
<evidence type="ECO:0000256" key="9">
    <source>
        <dbReference type="ARBA" id="ARBA00022989"/>
    </source>
</evidence>
<sequence>MAWLKGLHMVTLLVWCAGLFYLPALFAAHADTAGGQSFRRLRVMTRVTFVAVTSPAAVLAILSGSALVYATGVSGAWMALKLVAVSLMVLFHLYCGRVLAVLGDTPGLRSSAAHFSLLLAPTLLIPTVLWLVLGKPL</sequence>
<evidence type="ECO:0000256" key="7">
    <source>
        <dbReference type="ARBA" id="ARBA00022692"/>
    </source>
</evidence>
<accession>A0ABT5YPN4</accession>
<evidence type="ECO:0000256" key="5">
    <source>
        <dbReference type="ARBA" id="ARBA00022475"/>
    </source>
</evidence>
<comment type="caution">
    <text evidence="16">The sequence shown here is derived from an EMBL/GenBank/DDBJ whole genome shotgun (WGS) entry which is preliminary data.</text>
</comment>